<keyword evidence="3" id="KW-1185">Reference proteome</keyword>
<gene>
    <name evidence="2" type="ORF">LZC95_08845</name>
</gene>
<dbReference type="EMBL" id="CP089982">
    <property type="protein sequence ID" value="WXA96944.1"/>
    <property type="molecule type" value="Genomic_DNA"/>
</dbReference>
<keyword evidence="1" id="KW-0732">Signal</keyword>
<reference evidence="2 3" key="1">
    <citation type="submission" date="2021-12" db="EMBL/GenBank/DDBJ databases">
        <title>Discovery of the Pendulisporaceae a myxobacterial family with distinct sporulation behavior and unique specialized metabolism.</title>
        <authorList>
            <person name="Garcia R."/>
            <person name="Popoff A."/>
            <person name="Bader C.D."/>
            <person name="Loehr J."/>
            <person name="Walesch S."/>
            <person name="Walt C."/>
            <person name="Boldt J."/>
            <person name="Bunk B."/>
            <person name="Haeckl F.J.F.P.J."/>
            <person name="Gunesch A.P."/>
            <person name="Birkelbach J."/>
            <person name="Nuebel U."/>
            <person name="Pietschmann T."/>
            <person name="Bach T."/>
            <person name="Mueller R."/>
        </authorList>
    </citation>
    <scope>NUCLEOTIDE SEQUENCE [LARGE SCALE GENOMIC DNA]</scope>
    <source>
        <strain evidence="2 3">MSr12523</strain>
    </source>
</reference>
<feature type="chain" id="PRO_5046803000" evidence="1">
    <location>
        <begin position="23"/>
        <end position="548"/>
    </location>
</feature>
<name>A0ABZ2KEC9_9BACT</name>
<accession>A0ABZ2KEC9</accession>
<evidence type="ECO:0000256" key="1">
    <source>
        <dbReference type="SAM" id="SignalP"/>
    </source>
</evidence>
<protein>
    <submittedName>
        <fullName evidence="2">Uncharacterized protein</fullName>
    </submittedName>
</protein>
<sequence length="548" mass="58412">MGGLAAIALFWAVLVFSLPVTAQVRGAAPSSGSAHSAGKVEQQARSLQKKAIEDDYLSTEFAKAEERLNKAVTLCGSDKCSAQLRAQLRRDLGVVEIGGQIDREKGISNFVEALRIDPNVVLDPDLRTKELDQAFDVARRRAGLAGAGGGATATQTSPSNDFSHTPVAEQAVLTPVPIYVEYTGTEPLARVIVRYKSATSSEWKALDLKRAGRSWKGLVSCGDVAQGSFQYYLQGFNPQNEAVATGGDRTTPYTVPIKPSLEGAAPHLPGEAPPEACTDAADCSPGFPCEKKPEPPPPAPDASHKYPRFWVGAGLGFDFLVLPAGDDVCKLNGEPQSGEQPTGNKFEPKNDAGYYCTTPDGTDYPSRTDKFVQNLALQDGKAGKVESGLAPSNFRVWLSFDYALSANFLVGARIGLVFRTFPGNEPKQDGHVLLAPFHGEARLTYLVGKDAILQPVAPYAFLATGVSQYDAKVEVPVVERDIPGTRTIHAWEIGGPWFASLGAGIRVAFGDRKNIALLLGGRGNLTLPVAKSPAVPSFGPEANFQIGF</sequence>
<organism evidence="2 3">
    <name type="scientific">Pendulispora brunnea</name>
    <dbReference type="NCBI Taxonomy" id="2905690"/>
    <lineage>
        <taxon>Bacteria</taxon>
        <taxon>Pseudomonadati</taxon>
        <taxon>Myxococcota</taxon>
        <taxon>Myxococcia</taxon>
        <taxon>Myxococcales</taxon>
        <taxon>Sorangiineae</taxon>
        <taxon>Pendulisporaceae</taxon>
        <taxon>Pendulispora</taxon>
    </lineage>
</organism>
<dbReference type="RefSeq" id="WP_394847559.1">
    <property type="nucleotide sequence ID" value="NZ_CP089982.1"/>
</dbReference>
<evidence type="ECO:0000313" key="2">
    <source>
        <dbReference type="EMBL" id="WXA96944.1"/>
    </source>
</evidence>
<feature type="signal peptide" evidence="1">
    <location>
        <begin position="1"/>
        <end position="22"/>
    </location>
</feature>
<evidence type="ECO:0000313" key="3">
    <source>
        <dbReference type="Proteomes" id="UP001379533"/>
    </source>
</evidence>
<proteinExistence type="predicted"/>
<dbReference type="Proteomes" id="UP001379533">
    <property type="component" value="Chromosome"/>
</dbReference>